<name>A0A2C9W4H7_MANES</name>
<dbReference type="InterPro" id="IPR052421">
    <property type="entry name" value="PCW_Enzyme_Inhibitor"/>
</dbReference>
<dbReference type="NCBIfam" id="TIGR01614">
    <property type="entry name" value="PME_inhib"/>
    <property type="match status" value="1"/>
</dbReference>
<evidence type="ECO:0000256" key="2">
    <source>
        <dbReference type="ARBA" id="ARBA00023157"/>
    </source>
</evidence>
<keyword evidence="1 4" id="KW-0732">Signal</keyword>
<evidence type="ECO:0000256" key="4">
    <source>
        <dbReference type="SAM" id="SignalP"/>
    </source>
</evidence>
<accession>A0A2C9W4H7</accession>
<evidence type="ECO:0000313" key="6">
    <source>
        <dbReference type="EMBL" id="OAY54066.1"/>
    </source>
</evidence>
<evidence type="ECO:0000259" key="5">
    <source>
        <dbReference type="SMART" id="SM00856"/>
    </source>
</evidence>
<dbReference type="InterPro" id="IPR035513">
    <property type="entry name" value="Invertase/methylesterase_inhib"/>
</dbReference>
<dbReference type="OMA" id="TATCKHT"/>
<keyword evidence="2" id="KW-1015">Disulfide bond</keyword>
<gene>
    <name evidence="6" type="ORF">MANES_03G045700</name>
</gene>
<dbReference type="OrthoDB" id="1899334at2759"/>
<dbReference type="InterPro" id="IPR006501">
    <property type="entry name" value="Pectinesterase_inhib_dom"/>
</dbReference>
<evidence type="ECO:0000256" key="1">
    <source>
        <dbReference type="ARBA" id="ARBA00022729"/>
    </source>
</evidence>
<dbReference type="GO" id="GO:0004857">
    <property type="term" value="F:enzyme inhibitor activity"/>
    <property type="evidence" value="ECO:0000318"/>
    <property type="project" value="GO_Central"/>
</dbReference>
<dbReference type="SUPFAM" id="SSF101148">
    <property type="entry name" value="Plant invertase/pectin methylesterase inhibitor"/>
    <property type="match status" value="1"/>
</dbReference>
<dbReference type="Gene3D" id="1.20.140.40">
    <property type="entry name" value="Invertase/pectin methylesterase inhibitor family protein"/>
    <property type="match status" value="1"/>
</dbReference>
<dbReference type="Pfam" id="PF04043">
    <property type="entry name" value="PMEI"/>
    <property type="match status" value="1"/>
</dbReference>
<dbReference type="PANTHER" id="PTHR36710">
    <property type="entry name" value="PECTINESTERASE INHIBITOR-LIKE"/>
    <property type="match status" value="1"/>
</dbReference>
<dbReference type="FunFam" id="1.20.140.40:FF:000008">
    <property type="entry name" value="Invertase/pectin methylesterase inhibitor family protein"/>
    <property type="match status" value="1"/>
</dbReference>
<proteinExistence type="inferred from homology"/>
<dbReference type="PANTHER" id="PTHR36710:SF18">
    <property type="entry name" value="PECTINESTERASE INHIBITOR 5-RELATED"/>
    <property type="match status" value="1"/>
</dbReference>
<dbReference type="EMBL" id="CM004389">
    <property type="protein sequence ID" value="OAY54066.1"/>
    <property type="molecule type" value="Genomic_DNA"/>
</dbReference>
<feature type="domain" description="Pectinesterase inhibitor" evidence="5">
    <location>
        <begin position="32"/>
        <end position="177"/>
    </location>
</feature>
<protein>
    <recommendedName>
        <fullName evidence="5">Pectinesterase inhibitor domain-containing protein</fullName>
    </recommendedName>
</protein>
<dbReference type="AlphaFoldDB" id="A0A2C9W4H7"/>
<dbReference type="GO" id="GO:0009827">
    <property type="term" value="P:plant-type cell wall modification"/>
    <property type="evidence" value="ECO:0000318"/>
    <property type="project" value="GO_Central"/>
</dbReference>
<comment type="similarity">
    <text evidence="3">Belongs to the PMEI family.</text>
</comment>
<dbReference type="CDD" id="cd15801">
    <property type="entry name" value="PMEI-like_1"/>
    <property type="match status" value="1"/>
</dbReference>
<dbReference type="SMART" id="SM00856">
    <property type="entry name" value="PMEI"/>
    <property type="match status" value="1"/>
</dbReference>
<dbReference type="GO" id="GO:0046910">
    <property type="term" value="F:pectinesterase inhibitor activity"/>
    <property type="evidence" value="ECO:0007669"/>
    <property type="project" value="UniProtKB-ARBA"/>
</dbReference>
<organism evidence="6">
    <name type="scientific">Manihot esculenta</name>
    <name type="common">Cassava</name>
    <name type="synonym">Jatropha manihot</name>
    <dbReference type="NCBI Taxonomy" id="3983"/>
    <lineage>
        <taxon>Eukaryota</taxon>
        <taxon>Viridiplantae</taxon>
        <taxon>Streptophyta</taxon>
        <taxon>Embryophyta</taxon>
        <taxon>Tracheophyta</taxon>
        <taxon>Spermatophyta</taxon>
        <taxon>Magnoliopsida</taxon>
        <taxon>eudicotyledons</taxon>
        <taxon>Gunneridae</taxon>
        <taxon>Pentapetalae</taxon>
        <taxon>rosids</taxon>
        <taxon>fabids</taxon>
        <taxon>Malpighiales</taxon>
        <taxon>Euphorbiaceae</taxon>
        <taxon>Crotonoideae</taxon>
        <taxon>Manihoteae</taxon>
        <taxon>Manihot</taxon>
    </lineage>
</organism>
<sequence length="182" mass="19811">MASLKIFNSVLVFLAIMGTCGSTRLQFPGDNNSEDFISTSCSHTLYYQVCASTLRSDPRSKTADLQGLARIALNISKSYGVATVAHIGDLKSEATGNESLSSCLDECREEYSEAVENLEDVVEALNARSLENVKTLVSSAMTYSDTCEESFEEIQLASPLVDRNLYFSKLCSNFLAISSLLS</sequence>
<feature type="signal peptide" evidence="4">
    <location>
        <begin position="1"/>
        <end position="22"/>
    </location>
</feature>
<reference evidence="6" key="1">
    <citation type="submission" date="2016-02" db="EMBL/GenBank/DDBJ databases">
        <title>WGS assembly of Manihot esculenta.</title>
        <authorList>
            <person name="Bredeson J.V."/>
            <person name="Prochnik S.E."/>
            <person name="Lyons J.B."/>
            <person name="Schmutz J."/>
            <person name="Grimwood J."/>
            <person name="Vrebalov J."/>
            <person name="Bart R.S."/>
            <person name="Amuge T."/>
            <person name="Ferguson M.E."/>
            <person name="Green R."/>
            <person name="Putnam N."/>
            <person name="Stites J."/>
            <person name="Rounsley S."/>
            <person name="Rokhsar D.S."/>
        </authorList>
    </citation>
    <scope>NUCLEOTIDE SEQUENCE [LARGE SCALE GENOMIC DNA]</scope>
    <source>
        <tissue evidence="6">Leaf</tissue>
    </source>
</reference>
<dbReference type="GO" id="GO:0009505">
    <property type="term" value="C:plant-type cell wall"/>
    <property type="evidence" value="ECO:0000318"/>
    <property type="project" value="GO_Central"/>
</dbReference>
<feature type="chain" id="PRO_5012835868" description="Pectinesterase inhibitor domain-containing protein" evidence="4">
    <location>
        <begin position="23"/>
        <end position="182"/>
    </location>
</feature>
<evidence type="ECO:0000256" key="3">
    <source>
        <dbReference type="ARBA" id="ARBA00038471"/>
    </source>
</evidence>